<accession>A0A4U1BLH8</accession>
<keyword evidence="1" id="KW-0143">Chaperone</keyword>
<dbReference type="EMBL" id="SWCJ01000013">
    <property type="protein sequence ID" value="TKB52991.1"/>
    <property type="molecule type" value="Genomic_DNA"/>
</dbReference>
<name>A0A4U1BLH8_9GAMM</name>
<dbReference type="InterPro" id="IPR050289">
    <property type="entry name" value="TorD/DmsD_chaperones"/>
</dbReference>
<dbReference type="SUPFAM" id="SSF89155">
    <property type="entry name" value="TorD-like"/>
    <property type="match status" value="1"/>
</dbReference>
<protein>
    <submittedName>
        <fullName evidence="2">Molecular chaperone TorD</fullName>
    </submittedName>
</protein>
<reference evidence="2 3" key="1">
    <citation type="submission" date="2019-04" db="EMBL/GenBank/DDBJ databases">
        <authorList>
            <person name="Hwang J.C."/>
        </authorList>
    </citation>
    <scope>NUCLEOTIDE SEQUENCE [LARGE SCALE GENOMIC DNA]</scope>
    <source>
        <strain evidence="2 3">IMCC35002</strain>
    </source>
</reference>
<evidence type="ECO:0000313" key="2">
    <source>
        <dbReference type="EMBL" id="TKB52991.1"/>
    </source>
</evidence>
<dbReference type="PANTHER" id="PTHR34227:SF1">
    <property type="entry name" value="DIMETHYL SULFOXIDE REDUCTASE CHAPERONE-RELATED"/>
    <property type="match status" value="1"/>
</dbReference>
<dbReference type="InterPro" id="IPR020945">
    <property type="entry name" value="DMSO/NO3_reduct_chaperone"/>
</dbReference>
<organism evidence="2 3">
    <name type="scientific">Ferrimonas aestuarii</name>
    <dbReference type="NCBI Taxonomy" id="2569539"/>
    <lineage>
        <taxon>Bacteria</taxon>
        <taxon>Pseudomonadati</taxon>
        <taxon>Pseudomonadota</taxon>
        <taxon>Gammaproteobacteria</taxon>
        <taxon>Alteromonadales</taxon>
        <taxon>Ferrimonadaceae</taxon>
        <taxon>Ferrimonas</taxon>
    </lineage>
</organism>
<sequence length="197" mass="22080">MMQTEFGPNAQAFHAFKGMLFEPSNPESLERLIAYFEAQGGAPALLEAAKAHQDNPLELECDFNRMCIGPTRLLVPPYESVYRATGRQINTDKTVAVAEFYQHIGLVVDEGLSEPADFIGNELEFLYCLEVLAHEHAAKGNDATVADINALAQEFFAAHLGTWYQEFVDGMAQQAQLEFWRQYALSLGRFIATRFTH</sequence>
<dbReference type="AlphaFoldDB" id="A0A4U1BLH8"/>
<evidence type="ECO:0000256" key="1">
    <source>
        <dbReference type="ARBA" id="ARBA00023186"/>
    </source>
</evidence>
<dbReference type="Proteomes" id="UP000305675">
    <property type="component" value="Unassembled WGS sequence"/>
</dbReference>
<dbReference type="RefSeq" id="WP_136864245.1">
    <property type="nucleotide sequence ID" value="NZ_SWCJ01000013.1"/>
</dbReference>
<evidence type="ECO:0000313" key="3">
    <source>
        <dbReference type="Proteomes" id="UP000305675"/>
    </source>
</evidence>
<dbReference type="InterPro" id="IPR036411">
    <property type="entry name" value="TorD-like_sf"/>
</dbReference>
<dbReference type="Pfam" id="PF02613">
    <property type="entry name" value="Nitrate_red_del"/>
    <property type="match status" value="1"/>
</dbReference>
<dbReference type="Gene3D" id="1.10.3480.10">
    <property type="entry name" value="TorD-like"/>
    <property type="match status" value="1"/>
</dbReference>
<dbReference type="OrthoDB" id="9795302at2"/>
<dbReference type="PANTHER" id="PTHR34227">
    <property type="entry name" value="CHAPERONE PROTEIN YCDY"/>
    <property type="match status" value="1"/>
</dbReference>
<gene>
    <name evidence="2" type="ORF">FCL42_15000</name>
</gene>
<keyword evidence="3" id="KW-1185">Reference proteome</keyword>
<proteinExistence type="predicted"/>
<comment type="caution">
    <text evidence="2">The sequence shown here is derived from an EMBL/GenBank/DDBJ whole genome shotgun (WGS) entry which is preliminary data.</text>
</comment>